<dbReference type="AlphaFoldDB" id="A0A8J6PWN2"/>
<reference evidence="1 2" key="1">
    <citation type="journal article" date="2018" name="J. Microbiol.">
        <title>Aestuariibaculum marinum sp. nov., a marine bacterium isolated from seawater in South Korea.</title>
        <authorList>
            <person name="Choi J."/>
            <person name="Lee D."/>
            <person name="Jang J.H."/>
            <person name="Cha S."/>
            <person name="Seo T."/>
        </authorList>
    </citation>
    <scope>NUCLEOTIDE SEQUENCE [LARGE SCALE GENOMIC DNA]</scope>
    <source>
        <strain evidence="1 2">IP7</strain>
    </source>
</reference>
<dbReference type="RefSeq" id="WP_188224684.1">
    <property type="nucleotide sequence ID" value="NZ_JACVXD010000014.1"/>
</dbReference>
<keyword evidence="2" id="KW-1185">Reference proteome</keyword>
<dbReference type="EMBL" id="JACVXD010000014">
    <property type="protein sequence ID" value="MBD0825394.1"/>
    <property type="molecule type" value="Genomic_DNA"/>
</dbReference>
<comment type="caution">
    <text evidence="1">The sequence shown here is derived from an EMBL/GenBank/DDBJ whole genome shotgun (WGS) entry which is preliminary data.</text>
</comment>
<organism evidence="1 2">
    <name type="scientific">Aestuariibaculum marinum</name>
    <dbReference type="NCBI Taxonomy" id="2683592"/>
    <lineage>
        <taxon>Bacteria</taxon>
        <taxon>Pseudomonadati</taxon>
        <taxon>Bacteroidota</taxon>
        <taxon>Flavobacteriia</taxon>
        <taxon>Flavobacteriales</taxon>
        <taxon>Flavobacteriaceae</taxon>
    </lineage>
</organism>
<gene>
    <name evidence="1" type="ORF">ICJ85_15355</name>
</gene>
<accession>A0A8J6PWN2</accession>
<protein>
    <submittedName>
        <fullName evidence="1">Uncharacterized protein</fullName>
    </submittedName>
</protein>
<proteinExistence type="predicted"/>
<dbReference type="Proteomes" id="UP000621516">
    <property type="component" value="Unassembled WGS sequence"/>
</dbReference>
<name>A0A8J6PWN2_9FLAO</name>
<evidence type="ECO:0000313" key="2">
    <source>
        <dbReference type="Proteomes" id="UP000621516"/>
    </source>
</evidence>
<evidence type="ECO:0000313" key="1">
    <source>
        <dbReference type="EMBL" id="MBD0825394.1"/>
    </source>
</evidence>
<sequence length="224" mass="26527">MELEELFEELQMKLYKPFIFYIPSSIIPKEKNLEFQDAKYAVYFNNVVLIDSKGFDKELKAEPSYYEMMTKKASLDKNLFKLLEKKEALEVNQFEFLLEKYLEHLNFCVYVSEWLSTNLVNHITGNSEETKNTFKLQSDTFANHFRDVKSKLLITDRFENKPIDVLKFVQNKVPVVNNTLKTIIPEDQELKPEKEVKKRSKKQMPSLVDEQVEDFLLKTVFNVD</sequence>